<name>A0A090DTE5_MESPL</name>
<keyword evidence="3" id="KW-1185">Reference proteome</keyword>
<organism evidence="2 3">
    <name type="scientific">Mesorhizobium plurifarium</name>
    <dbReference type="NCBI Taxonomy" id="69974"/>
    <lineage>
        <taxon>Bacteria</taxon>
        <taxon>Pseudomonadati</taxon>
        <taxon>Pseudomonadota</taxon>
        <taxon>Alphaproteobacteria</taxon>
        <taxon>Hyphomicrobiales</taxon>
        <taxon>Phyllobacteriaceae</taxon>
        <taxon>Mesorhizobium</taxon>
    </lineage>
</organism>
<dbReference type="Proteomes" id="UP000045285">
    <property type="component" value="Unassembled WGS sequence"/>
</dbReference>
<accession>A0A090DTE5</accession>
<reference evidence="3" key="1">
    <citation type="submission" date="2014-08" db="EMBL/GenBank/DDBJ databases">
        <authorList>
            <person name="Moulin L."/>
        </authorList>
    </citation>
    <scope>NUCLEOTIDE SEQUENCE [LARGE SCALE GENOMIC DNA]</scope>
</reference>
<evidence type="ECO:0000313" key="2">
    <source>
        <dbReference type="EMBL" id="CDX17871.1"/>
    </source>
</evidence>
<feature type="region of interest" description="Disordered" evidence="1">
    <location>
        <begin position="1"/>
        <end position="27"/>
    </location>
</feature>
<protein>
    <submittedName>
        <fullName evidence="2">Uncharacterized protein</fullName>
    </submittedName>
</protein>
<dbReference type="AlphaFoldDB" id="A0A090DTE5"/>
<gene>
    <name evidence="2" type="ORF">MPL3356_250010</name>
</gene>
<sequence>MNLTHSTKSPAGMKGIAQAAQTGPEPGAFRSTTVLVQLRRGICGIEMPAECANAKVRFAKHLFRSQNPWQSRWSRRKLPN</sequence>
<evidence type="ECO:0000313" key="3">
    <source>
        <dbReference type="Proteomes" id="UP000045285"/>
    </source>
</evidence>
<proteinExistence type="predicted"/>
<evidence type="ECO:0000256" key="1">
    <source>
        <dbReference type="SAM" id="MobiDB-lite"/>
    </source>
</evidence>
<dbReference type="EMBL" id="CCMZ01000018">
    <property type="protein sequence ID" value="CDX17871.1"/>
    <property type="molecule type" value="Genomic_DNA"/>
</dbReference>